<keyword evidence="2" id="KW-0812">Transmembrane</keyword>
<reference evidence="4" key="1">
    <citation type="submission" date="2016-10" db="EMBL/GenBank/DDBJ databases">
        <authorList>
            <person name="Varghese N."/>
            <person name="Submissions S."/>
        </authorList>
    </citation>
    <scope>NUCLEOTIDE SEQUENCE [LARGE SCALE GENOMIC DNA]</scope>
    <source>
        <strain evidence="4">DSM 21743</strain>
    </source>
</reference>
<evidence type="ECO:0000313" key="4">
    <source>
        <dbReference type="Proteomes" id="UP000198825"/>
    </source>
</evidence>
<feature type="transmembrane region" description="Helical" evidence="2">
    <location>
        <begin position="185"/>
        <end position="204"/>
    </location>
</feature>
<proteinExistence type="predicted"/>
<gene>
    <name evidence="3" type="ORF">SAMN04488544_2046</name>
</gene>
<dbReference type="Proteomes" id="UP000198825">
    <property type="component" value="Chromosome I"/>
</dbReference>
<dbReference type="AlphaFoldDB" id="A0A1H2MIU0"/>
<feature type="transmembrane region" description="Helical" evidence="2">
    <location>
        <begin position="57"/>
        <end position="76"/>
    </location>
</feature>
<feature type="region of interest" description="Disordered" evidence="1">
    <location>
        <begin position="1"/>
        <end position="21"/>
    </location>
</feature>
<protein>
    <submittedName>
        <fullName evidence="3">Uncharacterized protein</fullName>
    </submittedName>
</protein>
<name>A0A1H2MIU0_9ACTN</name>
<dbReference type="Pfam" id="PF20128">
    <property type="entry name" value="DUF6518"/>
    <property type="match status" value="1"/>
</dbReference>
<feature type="transmembrane region" description="Helical" evidence="2">
    <location>
        <begin position="149"/>
        <end position="173"/>
    </location>
</feature>
<evidence type="ECO:0000256" key="2">
    <source>
        <dbReference type="SAM" id="Phobius"/>
    </source>
</evidence>
<keyword evidence="2" id="KW-1133">Transmembrane helix</keyword>
<evidence type="ECO:0000313" key="3">
    <source>
        <dbReference type="EMBL" id="SDU92416.1"/>
    </source>
</evidence>
<sequence>MQTPAPVPSTALPSISRETHARRPSPCRWTSVLVPVVVGLVLGPVDLLLQHVLPYPFANLANSSAVWALVAFAVGWSDRIRGRWWPAVAGTVAMLLAVESYYLAAVLALGDDLSTMTNSAALAWLALAVGAGAVFGTAGSWASSGRRRLGPLGTGAGAGVLLAEAAFRLTLSWGPSADAAYRQDMVGTAVLLVVLAAVTGGVAGRSAHQRLVGSLLALGLALVGALAFGLLFR</sequence>
<feature type="transmembrane region" description="Helical" evidence="2">
    <location>
        <begin position="88"/>
        <end position="109"/>
    </location>
</feature>
<keyword evidence="2" id="KW-0472">Membrane</keyword>
<dbReference type="EMBL" id="LT629799">
    <property type="protein sequence ID" value="SDU92416.1"/>
    <property type="molecule type" value="Genomic_DNA"/>
</dbReference>
<dbReference type="RefSeq" id="WP_157719924.1">
    <property type="nucleotide sequence ID" value="NZ_LT629799.1"/>
</dbReference>
<dbReference type="InterPro" id="IPR045393">
    <property type="entry name" value="DUF6518"/>
</dbReference>
<accession>A0A1H2MIU0</accession>
<feature type="transmembrane region" description="Helical" evidence="2">
    <location>
        <begin position="27"/>
        <end position="45"/>
    </location>
</feature>
<keyword evidence="4" id="KW-1185">Reference proteome</keyword>
<organism evidence="3 4">
    <name type="scientific">Microlunatus sagamiharensis</name>
    <dbReference type="NCBI Taxonomy" id="546874"/>
    <lineage>
        <taxon>Bacteria</taxon>
        <taxon>Bacillati</taxon>
        <taxon>Actinomycetota</taxon>
        <taxon>Actinomycetes</taxon>
        <taxon>Propionibacteriales</taxon>
        <taxon>Propionibacteriaceae</taxon>
        <taxon>Microlunatus</taxon>
    </lineage>
</organism>
<dbReference type="OrthoDB" id="3296224at2"/>
<feature type="transmembrane region" description="Helical" evidence="2">
    <location>
        <begin position="211"/>
        <end position="232"/>
    </location>
</feature>
<feature type="transmembrane region" description="Helical" evidence="2">
    <location>
        <begin position="121"/>
        <end position="142"/>
    </location>
</feature>
<evidence type="ECO:0000256" key="1">
    <source>
        <dbReference type="SAM" id="MobiDB-lite"/>
    </source>
</evidence>